<dbReference type="PANTHER" id="PTHR46207:SF1">
    <property type="entry name" value="PROTEIN RCC2"/>
    <property type="match status" value="1"/>
</dbReference>
<dbReference type="GO" id="GO:0031267">
    <property type="term" value="F:small GTPase binding"/>
    <property type="evidence" value="ECO:0007669"/>
    <property type="project" value="TreeGrafter"/>
</dbReference>
<dbReference type="PANTHER" id="PTHR46207">
    <property type="entry name" value="PROTEIN RCC2"/>
    <property type="match status" value="1"/>
</dbReference>
<dbReference type="AlphaFoldDB" id="T1GQS8"/>
<dbReference type="EMBL" id="CAQQ02061166">
    <property type="status" value="NOT_ANNOTATED_CDS"/>
    <property type="molecule type" value="Genomic_DNA"/>
</dbReference>
<dbReference type="EnsemblMetazoa" id="MESCA005993-RA">
    <property type="protein sequence ID" value="MESCA005993-PA"/>
    <property type="gene ID" value="MESCA005993"/>
</dbReference>
<feature type="repeat" description="RCC1" evidence="1">
    <location>
        <begin position="1"/>
        <end position="52"/>
    </location>
</feature>
<dbReference type="PROSITE" id="PS00626">
    <property type="entry name" value="RCC1_2"/>
    <property type="match status" value="1"/>
</dbReference>
<dbReference type="InterPro" id="IPR009091">
    <property type="entry name" value="RCC1/BLIP-II"/>
</dbReference>
<protein>
    <submittedName>
        <fullName evidence="2">Uncharacterized protein</fullName>
    </submittedName>
</protein>
<evidence type="ECO:0000313" key="3">
    <source>
        <dbReference type="Proteomes" id="UP000015102"/>
    </source>
</evidence>
<dbReference type="Pfam" id="PF13540">
    <property type="entry name" value="RCC1_2"/>
    <property type="match status" value="1"/>
</dbReference>
<dbReference type="InterPro" id="IPR000408">
    <property type="entry name" value="Reg_chr_condens"/>
</dbReference>
<keyword evidence="3" id="KW-1185">Reference proteome</keyword>
<dbReference type="GO" id="GO:0016020">
    <property type="term" value="C:membrane"/>
    <property type="evidence" value="ECO:0007669"/>
    <property type="project" value="TreeGrafter"/>
</dbReference>
<evidence type="ECO:0000313" key="2">
    <source>
        <dbReference type="EnsemblMetazoa" id="MESCA005993-PA"/>
    </source>
</evidence>
<dbReference type="Proteomes" id="UP000015102">
    <property type="component" value="Unassembled WGS sequence"/>
</dbReference>
<dbReference type="InterPro" id="IPR028641">
    <property type="entry name" value="RCC2"/>
</dbReference>
<proteinExistence type="predicted"/>
<dbReference type="HOGENOM" id="CLU_2485131_0_0_1"/>
<dbReference type="STRING" id="36166.T1GQS8"/>
<sequence length="81" mass="9055">MAAYCWGSIINGPLGGVEEELLLYPREIDWSESAKVIKVSCGTSHTLFLTNDGKTYSCGNNDWGQLGHDLLPRKRPRMLPF</sequence>
<reference evidence="2" key="2">
    <citation type="submission" date="2015-06" db="UniProtKB">
        <authorList>
            <consortium name="EnsemblMetazoa"/>
        </authorList>
    </citation>
    <scope>IDENTIFICATION</scope>
</reference>
<organism evidence="2 3">
    <name type="scientific">Megaselia scalaris</name>
    <name type="common">Humpbacked fly</name>
    <name type="synonym">Phora scalaris</name>
    <dbReference type="NCBI Taxonomy" id="36166"/>
    <lineage>
        <taxon>Eukaryota</taxon>
        <taxon>Metazoa</taxon>
        <taxon>Ecdysozoa</taxon>
        <taxon>Arthropoda</taxon>
        <taxon>Hexapoda</taxon>
        <taxon>Insecta</taxon>
        <taxon>Pterygota</taxon>
        <taxon>Neoptera</taxon>
        <taxon>Endopterygota</taxon>
        <taxon>Diptera</taxon>
        <taxon>Brachycera</taxon>
        <taxon>Muscomorpha</taxon>
        <taxon>Platypezoidea</taxon>
        <taxon>Phoridae</taxon>
        <taxon>Megaseliini</taxon>
        <taxon>Megaselia</taxon>
    </lineage>
</organism>
<evidence type="ECO:0000256" key="1">
    <source>
        <dbReference type="PROSITE-ProRule" id="PRU00235"/>
    </source>
</evidence>
<reference evidence="3" key="1">
    <citation type="submission" date="2013-02" db="EMBL/GenBank/DDBJ databases">
        <authorList>
            <person name="Hughes D."/>
        </authorList>
    </citation>
    <scope>NUCLEOTIDE SEQUENCE</scope>
    <source>
        <strain>Durham</strain>
        <strain evidence="3">NC isolate 2 -- Noor lab</strain>
    </source>
</reference>
<dbReference type="Gene3D" id="2.130.10.30">
    <property type="entry name" value="Regulator of chromosome condensation 1/beta-lactamase-inhibitor protein II"/>
    <property type="match status" value="1"/>
</dbReference>
<accession>T1GQS8</accession>
<name>T1GQS8_MEGSC</name>
<dbReference type="SUPFAM" id="SSF50985">
    <property type="entry name" value="RCC1/BLIP-II"/>
    <property type="match status" value="1"/>
</dbReference>
<dbReference type="PROSITE" id="PS50012">
    <property type="entry name" value="RCC1_3"/>
    <property type="match status" value="1"/>
</dbReference>